<reference evidence="1 2" key="1">
    <citation type="submission" date="2021-06" db="EMBL/GenBank/DDBJ databases">
        <authorList>
            <person name="Palmer J.M."/>
        </authorList>
    </citation>
    <scope>NUCLEOTIDE SEQUENCE [LARGE SCALE GENOMIC DNA]</scope>
    <source>
        <strain evidence="1 2">CL_MEX2019</strain>
        <tissue evidence="1">Muscle</tissue>
    </source>
</reference>
<keyword evidence="2" id="KW-1185">Reference proteome</keyword>
<sequence length="106" mass="12226">MLNRLNLYNAFLVIPTTQSDLHWSHIHTQMLKHSLTNTSECDRRKVEWNPQSSKCRIIIYPLSHSLSNGWCSPWKAAIRAISFVNSRDMGQGFPAPLIKHRIAEVN</sequence>
<organism evidence="1 2">
    <name type="scientific">Characodon lateralis</name>
    <dbReference type="NCBI Taxonomy" id="208331"/>
    <lineage>
        <taxon>Eukaryota</taxon>
        <taxon>Metazoa</taxon>
        <taxon>Chordata</taxon>
        <taxon>Craniata</taxon>
        <taxon>Vertebrata</taxon>
        <taxon>Euteleostomi</taxon>
        <taxon>Actinopterygii</taxon>
        <taxon>Neopterygii</taxon>
        <taxon>Teleostei</taxon>
        <taxon>Neoteleostei</taxon>
        <taxon>Acanthomorphata</taxon>
        <taxon>Ovalentaria</taxon>
        <taxon>Atherinomorphae</taxon>
        <taxon>Cyprinodontiformes</taxon>
        <taxon>Goodeidae</taxon>
        <taxon>Characodon</taxon>
    </lineage>
</organism>
<protein>
    <submittedName>
        <fullName evidence="1">Uncharacterized protein</fullName>
    </submittedName>
</protein>
<dbReference type="EMBL" id="JAHUTJ010029295">
    <property type="protein sequence ID" value="MED6275853.1"/>
    <property type="molecule type" value="Genomic_DNA"/>
</dbReference>
<comment type="caution">
    <text evidence="1">The sequence shown here is derived from an EMBL/GenBank/DDBJ whole genome shotgun (WGS) entry which is preliminary data.</text>
</comment>
<gene>
    <name evidence="1" type="ORF">CHARACLAT_030734</name>
</gene>
<evidence type="ECO:0000313" key="2">
    <source>
        <dbReference type="Proteomes" id="UP001352852"/>
    </source>
</evidence>
<dbReference type="Proteomes" id="UP001352852">
    <property type="component" value="Unassembled WGS sequence"/>
</dbReference>
<accession>A0ABU7DLA9</accession>
<name>A0ABU7DLA9_9TELE</name>
<evidence type="ECO:0000313" key="1">
    <source>
        <dbReference type="EMBL" id="MED6275853.1"/>
    </source>
</evidence>
<proteinExistence type="predicted"/>